<dbReference type="InterPro" id="IPR017515">
    <property type="entry name" value="MeMalonyl-CoA_epimerase"/>
</dbReference>
<keyword evidence="2" id="KW-0479">Metal-binding</keyword>
<evidence type="ECO:0000256" key="1">
    <source>
        <dbReference type="ARBA" id="ARBA00009308"/>
    </source>
</evidence>
<dbReference type="CDD" id="cd07249">
    <property type="entry name" value="MMCE"/>
    <property type="match status" value="1"/>
</dbReference>
<dbReference type="Pfam" id="PF13669">
    <property type="entry name" value="Glyoxalase_4"/>
    <property type="match status" value="1"/>
</dbReference>
<protein>
    <recommendedName>
        <fullName evidence="3">VOC domain-containing protein</fullName>
    </recommendedName>
</protein>
<evidence type="ECO:0000259" key="3">
    <source>
        <dbReference type="PROSITE" id="PS51819"/>
    </source>
</evidence>
<evidence type="ECO:0000313" key="4">
    <source>
        <dbReference type="EMBL" id="GAL83060.1"/>
    </source>
</evidence>
<reference evidence="4 5" key="1">
    <citation type="submission" date="2014-09" db="EMBL/GenBank/DDBJ databases">
        <title>Sporocytophaga myxococcoides PG-01 genome sequencing.</title>
        <authorList>
            <person name="Liu L."/>
            <person name="Gao P.J."/>
            <person name="Chen G.J."/>
            <person name="Wang L.S."/>
        </authorList>
    </citation>
    <scope>NUCLEOTIDE SEQUENCE [LARGE SCALE GENOMIC DNA]</scope>
    <source>
        <strain evidence="4 5">PG-01</strain>
    </source>
</reference>
<dbReference type="STRING" id="153721.MYP_286"/>
<dbReference type="PANTHER" id="PTHR43048">
    <property type="entry name" value="METHYLMALONYL-COA EPIMERASE"/>
    <property type="match status" value="1"/>
</dbReference>
<dbReference type="EMBL" id="BBLT01000001">
    <property type="protein sequence ID" value="GAL83060.1"/>
    <property type="molecule type" value="Genomic_DNA"/>
</dbReference>
<dbReference type="InterPro" id="IPR029068">
    <property type="entry name" value="Glyas_Bleomycin-R_OHBP_Dase"/>
</dbReference>
<evidence type="ECO:0000313" key="5">
    <source>
        <dbReference type="Proteomes" id="UP000030185"/>
    </source>
</evidence>
<dbReference type="GO" id="GO:0046872">
    <property type="term" value="F:metal ion binding"/>
    <property type="evidence" value="ECO:0007669"/>
    <property type="project" value="UniProtKB-KW"/>
</dbReference>
<dbReference type="eggNOG" id="COG0346">
    <property type="taxonomic scope" value="Bacteria"/>
</dbReference>
<dbReference type="InterPro" id="IPR051785">
    <property type="entry name" value="MMCE/EMCE_epimerase"/>
</dbReference>
<sequence>MKNLEHIGIAVKSIEASIPLFSKLFNTEPYKEEFVAGEKVRTLFFNCGNVKIELLESTTEDGAIAKFIEKRGEGIHHLAFEVEDINQEMQRMKEEGFTLLNEQPKEGADHKLICFLHPKTTGGTLIELCQENKKGS</sequence>
<gene>
    <name evidence="4" type="ORF">MYP_286</name>
</gene>
<dbReference type="RefSeq" id="WP_045457424.1">
    <property type="nucleotide sequence ID" value="NZ_BBLT01000001.1"/>
</dbReference>
<accession>A0A098L8G9</accession>
<feature type="domain" description="VOC" evidence="3">
    <location>
        <begin position="3"/>
        <end position="131"/>
    </location>
</feature>
<dbReference type="GO" id="GO:0004493">
    <property type="term" value="F:methylmalonyl-CoA epimerase activity"/>
    <property type="evidence" value="ECO:0007669"/>
    <property type="project" value="TreeGrafter"/>
</dbReference>
<evidence type="ECO:0000256" key="2">
    <source>
        <dbReference type="ARBA" id="ARBA00022723"/>
    </source>
</evidence>
<dbReference type="NCBIfam" id="TIGR03081">
    <property type="entry name" value="metmalonyl_epim"/>
    <property type="match status" value="1"/>
</dbReference>
<keyword evidence="5" id="KW-1185">Reference proteome</keyword>
<comment type="similarity">
    <text evidence="1">Belongs to the methylmalonyl-CoA epimerase family.</text>
</comment>
<dbReference type="Gene3D" id="3.10.180.10">
    <property type="entry name" value="2,3-Dihydroxybiphenyl 1,2-Dioxygenase, domain 1"/>
    <property type="match status" value="1"/>
</dbReference>
<dbReference type="PANTHER" id="PTHR43048:SF3">
    <property type="entry name" value="METHYLMALONYL-COA EPIMERASE, MITOCHONDRIAL"/>
    <property type="match status" value="1"/>
</dbReference>
<dbReference type="SUPFAM" id="SSF54593">
    <property type="entry name" value="Glyoxalase/Bleomycin resistance protein/Dihydroxybiphenyl dioxygenase"/>
    <property type="match status" value="1"/>
</dbReference>
<dbReference type="Proteomes" id="UP000030185">
    <property type="component" value="Unassembled WGS sequence"/>
</dbReference>
<proteinExistence type="inferred from homology"/>
<dbReference type="PROSITE" id="PS51819">
    <property type="entry name" value="VOC"/>
    <property type="match status" value="1"/>
</dbReference>
<dbReference type="GO" id="GO:0046491">
    <property type="term" value="P:L-methylmalonyl-CoA metabolic process"/>
    <property type="evidence" value="ECO:0007669"/>
    <property type="project" value="TreeGrafter"/>
</dbReference>
<comment type="caution">
    <text evidence="4">The sequence shown here is derived from an EMBL/GenBank/DDBJ whole genome shotgun (WGS) entry which is preliminary data.</text>
</comment>
<dbReference type="AlphaFoldDB" id="A0A098L8G9"/>
<name>A0A098L8G9_9BACT</name>
<organism evidence="4 5">
    <name type="scientific">Sporocytophaga myxococcoides</name>
    <dbReference type="NCBI Taxonomy" id="153721"/>
    <lineage>
        <taxon>Bacteria</taxon>
        <taxon>Pseudomonadati</taxon>
        <taxon>Bacteroidota</taxon>
        <taxon>Cytophagia</taxon>
        <taxon>Cytophagales</taxon>
        <taxon>Cytophagaceae</taxon>
        <taxon>Sporocytophaga</taxon>
    </lineage>
</organism>
<dbReference type="InterPro" id="IPR037523">
    <property type="entry name" value="VOC_core"/>
</dbReference>
<dbReference type="OrthoDB" id="9788468at2"/>